<evidence type="ECO:0000313" key="2">
    <source>
        <dbReference type="Proteomes" id="UP001344658"/>
    </source>
</evidence>
<comment type="caution">
    <text evidence="1">The sequence shown here is derived from an EMBL/GenBank/DDBJ whole genome shotgun (WGS) entry which is preliminary data.</text>
</comment>
<dbReference type="InterPro" id="IPR007822">
    <property type="entry name" value="LANC-like"/>
</dbReference>
<name>A0ABU7PCT5_9ACTN</name>
<dbReference type="SUPFAM" id="SSF158745">
    <property type="entry name" value="LanC-like"/>
    <property type="match status" value="1"/>
</dbReference>
<protein>
    <submittedName>
        <fullName evidence="1">Lanthionine synthetase C family protein</fullName>
    </submittedName>
</protein>
<dbReference type="EMBL" id="JAZEWV010000011">
    <property type="protein sequence ID" value="MEE4543493.1"/>
    <property type="molecule type" value="Genomic_DNA"/>
</dbReference>
<dbReference type="Gene3D" id="1.50.10.20">
    <property type="match status" value="1"/>
</dbReference>
<dbReference type="SMART" id="SM01260">
    <property type="entry name" value="LANC_like"/>
    <property type="match status" value="1"/>
</dbReference>
<dbReference type="PRINTS" id="PR01955">
    <property type="entry name" value="LANCFRANKIA"/>
</dbReference>
<dbReference type="CDD" id="cd04793">
    <property type="entry name" value="LanC"/>
    <property type="match status" value="1"/>
</dbReference>
<dbReference type="Pfam" id="PF05147">
    <property type="entry name" value="LANC_like"/>
    <property type="match status" value="1"/>
</dbReference>
<reference evidence="1 2" key="1">
    <citation type="submission" date="2023-12" db="EMBL/GenBank/DDBJ databases">
        <title>Streptomyces sp. V4-01.</title>
        <authorList>
            <person name="Somphong A."/>
            <person name="Phongsopitanun W."/>
        </authorList>
    </citation>
    <scope>NUCLEOTIDE SEQUENCE [LARGE SCALE GENOMIC DNA]</scope>
    <source>
        <strain evidence="1 2">V4-01</strain>
    </source>
</reference>
<evidence type="ECO:0000313" key="1">
    <source>
        <dbReference type="EMBL" id="MEE4543493.1"/>
    </source>
</evidence>
<keyword evidence="2" id="KW-1185">Reference proteome</keyword>
<sequence>MTAALPVIDTTLSSRQSLAHGPLGAALLSIERARRSTDTWEAVHQRLSDTGPVIDGPDASLYLGAPAMAFVLHLAADGTGRYAGALDTLDGIVAAHARRRLAAAHDRIDAGRLTEFAEYDLFRGLTGIGALLLRRQPRGPETKAVLEYLVRLTEPISVNGAPLPGWWVGHAPANNKAAMPGGHANAGMAHGITGPLALLALAMRAGTIVNGHEAALLRICRWLDEIRQHDHQGVRWPRWINQNGPAPALPAAPSWCYGTPGLARAQQLAAIVTGDHDRKRMAERALLHCMTDPHQLNRIGNRGLCHGFGGILRTVLRVAEDADTPDAFTTRIGLLTGRFLTAGTPEEDGFLEGKTGAALAFQDAESNGAAIPQGHWDSCLLLA</sequence>
<dbReference type="RefSeq" id="WP_330795973.1">
    <property type="nucleotide sequence ID" value="NZ_JAZEWV010000011.1"/>
</dbReference>
<dbReference type="Proteomes" id="UP001344658">
    <property type="component" value="Unassembled WGS sequence"/>
</dbReference>
<accession>A0ABU7PCT5</accession>
<dbReference type="PRINTS" id="PR01950">
    <property type="entry name" value="LANCSUPER"/>
</dbReference>
<gene>
    <name evidence="1" type="ORF">V2S66_16120</name>
</gene>
<proteinExistence type="predicted"/>
<dbReference type="InterPro" id="IPR033889">
    <property type="entry name" value="LanC"/>
</dbReference>
<organism evidence="1 2">
    <name type="scientific">Actinacidiphila polyblastidii</name>
    <dbReference type="NCBI Taxonomy" id="3110430"/>
    <lineage>
        <taxon>Bacteria</taxon>
        <taxon>Bacillati</taxon>
        <taxon>Actinomycetota</taxon>
        <taxon>Actinomycetes</taxon>
        <taxon>Kitasatosporales</taxon>
        <taxon>Streptomycetaceae</taxon>
        <taxon>Actinacidiphila</taxon>
    </lineage>
</organism>